<dbReference type="InterPro" id="IPR004812">
    <property type="entry name" value="Efflux_drug-R_Bcr/CmlA"/>
</dbReference>
<dbReference type="GO" id="GO:1990961">
    <property type="term" value="P:xenobiotic detoxification by transmembrane export across the plasma membrane"/>
    <property type="evidence" value="ECO:0007669"/>
    <property type="project" value="InterPro"/>
</dbReference>
<feature type="transmembrane region" description="Helical" evidence="8">
    <location>
        <begin position="299"/>
        <end position="322"/>
    </location>
</feature>
<comment type="similarity">
    <text evidence="2 8">Belongs to the major facilitator superfamily. Bcr/CmlA family.</text>
</comment>
<dbReference type="PANTHER" id="PTHR23502">
    <property type="entry name" value="MAJOR FACILITATOR SUPERFAMILY"/>
    <property type="match status" value="1"/>
</dbReference>
<dbReference type="InterPro" id="IPR020846">
    <property type="entry name" value="MFS_dom"/>
</dbReference>
<evidence type="ECO:0000313" key="10">
    <source>
        <dbReference type="EMBL" id="TJZ76350.1"/>
    </source>
</evidence>
<evidence type="ECO:0000256" key="5">
    <source>
        <dbReference type="ARBA" id="ARBA00022692"/>
    </source>
</evidence>
<dbReference type="AlphaFoldDB" id="A0A4U0Q6D9"/>
<evidence type="ECO:0000256" key="4">
    <source>
        <dbReference type="ARBA" id="ARBA00022475"/>
    </source>
</evidence>
<evidence type="ECO:0000256" key="8">
    <source>
        <dbReference type="RuleBase" id="RU365088"/>
    </source>
</evidence>
<evidence type="ECO:0000256" key="7">
    <source>
        <dbReference type="ARBA" id="ARBA00023136"/>
    </source>
</evidence>
<dbReference type="Pfam" id="PF07690">
    <property type="entry name" value="MFS_1"/>
    <property type="match status" value="1"/>
</dbReference>
<comment type="caution">
    <text evidence="8">Lacks conserved residue(s) required for the propagation of feature annotation.</text>
</comment>
<reference evidence="10 11" key="1">
    <citation type="submission" date="2019-04" db="EMBL/GenBank/DDBJ databases">
        <title>Chitiniphilus eburnea sp. nov., a novel chitinolytic bacterium isolated from aquaculture sludge.</title>
        <authorList>
            <person name="Sheng M."/>
        </authorList>
    </citation>
    <scope>NUCLEOTIDE SEQUENCE [LARGE SCALE GENOMIC DNA]</scope>
    <source>
        <strain evidence="10 11">HX-2-15</strain>
    </source>
</reference>
<dbReference type="NCBIfam" id="TIGR00710">
    <property type="entry name" value="efflux_Bcr_CflA"/>
    <property type="match status" value="1"/>
</dbReference>
<gene>
    <name evidence="10" type="ORF">FAZ21_05920</name>
</gene>
<dbReference type="GO" id="GO:0015385">
    <property type="term" value="F:sodium:proton antiporter activity"/>
    <property type="evidence" value="ECO:0007669"/>
    <property type="project" value="TreeGrafter"/>
</dbReference>
<keyword evidence="8" id="KW-0997">Cell inner membrane</keyword>
<dbReference type="FunFam" id="1.20.1720.10:FF:000005">
    <property type="entry name" value="Bcr/CflA family efflux transporter"/>
    <property type="match status" value="1"/>
</dbReference>
<comment type="subcellular location">
    <subcellularLocation>
        <location evidence="8">Cell inner membrane</location>
        <topology evidence="8">Multi-pass membrane protein</topology>
    </subcellularLocation>
    <subcellularLocation>
        <location evidence="1">Cell membrane</location>
        <topology evidence="1">Multi-pass membrane protein</topology>
    </subcellularLocation>
</comment>
<keyword evidence="5 8" id="KW-0812">Transmembrane</keyword>
<dbReference type="Proteomes" id="UP000310016">
    <property type="component" value="Unassembled WGS sequence"/>
</dbReference>
<feature type="transmembrane region" description="Helical" evidence="8">
    <location>
        <begin position="212"/>
        <end position="233"/>
    </location>
</feature>
<protein>
    <recommendedName>
        <fullName evidence="8">Bcr/CflA family efflux transporter</fullName>
    </recommendedName>
</protein>
<evidence type="ECO:0000256" key="1">
    <source>
        <dbReference type="ARBA" id="ARBA00004651"/>
    </source>
</evidence>
<accession>A0A4U0Q6D9</accession>
<dbReference type="PROSITE" id="PS50850">
    <property type="entry name" value="MFS"/>
    <property type="match status" value="1"/>
</dbReference>
<feature type="transmembrane region" description="Helical" evidence="8">
    <location>
        <begin position="91"/>
        <end position="112"/>
    </location>
</feature>
<feature type="transmembrane region" description="Helical" evidence="8">
    <location>
        <begin position="239"/>
        <end position="262"/>
    </location>
</feature>
<feature type="domain" description="Major facilitator superfamily (MFS) profile" evidence="9">
    <location>
        <begin position="1"/>
        <end position="386"/>
    </location>
</feature>
<name>A0A4U0Q6D9_9NEIS</name>
<dbReference type="SUPFAM" id="SSF103473">
    <property type="entry name" value="MFS general substrate transporter"/>
    <property type="match status" value="1"/>
</dbReference>
<feature type="transmembrane region" description="Helical" evidence="8">
    <location>
        <begin position="274"/>
        <end position="293"/>
    </location>
</feature>
<feature type="transmembrane region" description="Helical" evidence="8">
    <location>
        <begin position="359"/>
        <end position="377"/>
    </location>
</feature>
<dbReference type="CDD" id="cd17320">
    <property type="entry name" value="MFS_MdfA_MDR_like"/>
    <property type="match status" value="1"/>
</dbReference>
<evidence type="ECO:0000259" key="9">
    <source>
        <dbReference type="PROSITE" id="PS50850"/>
    </source>
</evidence>
<feature type="transmembrane region" description="Helical" evidence="8">
    <location>
        <begin position="38"/>
        <end position="55"/>
    </location>
</feature>
<keyword evidence="6 8" id="KW-1133">Transmembrane helix</keyword>
<dbReference type="InterPro" id="IPR036259">
    <property type="entry name" value="MFS_trans_sf"/>
</dbReference>
<feature type="transmembrane region" description="Helical" evidence="8">
    <location>
        <begin position="67"/>
        <end position="85"/>
    </location>
</feature>
<sequence length="395" mass="41275">MILLGILTAIGSVSIDMYLPAFPAIQQGLHTTTGQVQLTLTAFFVGMLSGQLLYGPLSDRFGRRPPLIGGLIIYIIGSVGCTLAQSIEALMFWRLIQALGACSGIVLARAIVRDRCDPREAARSFSTLMLIMGVSPILAPLLGGYILQVSDWRVVFGLNVLFGIGCLIATVTMLRESHTPRADASLGLGPVFSSFATVLRDRDFTVHAISGGLAQAGLYTYLAGSPFVLIELFHLSPSAYGWVFCANSVGLIVASQVNSALLKGSDIHTMLRRGLLGVIAGAALLIVAGLSGVAVLPLLLAGIFVFMTCLGFVNPNAAAASLANHPERAGTASALMGTLQYGLATLATFAMGVVHDGTARPFAFGMAACGLAAWLVLRTLGIRHTAPLQTATATS</sequence>
<feature type="transmembrane region" description="Helical" evidence="8">
    <location>
        <begin position="152"/>
        <end position="174"/>
    </location>
</feature>
<dbReference type="GO" id="GO:0042910">
    <property type="term" value="F:xenobiotic transmembrane transporter activity"/>
    <property type="evidence" value="ECO:0007669"/>
    <property type="project" value="InterPro"/>
</dbReference>
<evidence type="ECO:0000256" key="2">
    <source>
        <dbReference type="ARBA" id="ARBA00006236"/>
    </source>
</evidence>
<keyword evidence="7 8" id="KW-0472">Membrane</keyword>
<evidence type="ECO:0000256" key="6">
    <source>
        <dbReference type="ARBA" id="ARBA00022989"/>
    </source>
</evidence>
<dbReference type="PANTHER" id="PTHR23502:SF132">
    <property type="entry name" value="POLYAMINE TRANSPORTER 2-RELATED"/>
    <property type="match status" value="1"/>
</dbReference>
<organism evidence="10 11">
    <name type="scientific">Chitiniphilus eburneus</name>
    <dbReference type="NCBI Taxonomy" id="2571148"/>
    <lineage>
        <taxon>Bacteria</taxon>
        <taxon>Pseudomonadati</taxon>
        <taxon>Pseudomonadota</taxon>
        <taxon>Betaproteobacteria</taxon>
        <taxon>Neisseriales</taxon>
        <taxon>Chitinibacteraceae</taxon>
        <taxon>Chitiniphilus</taxon>
    </lineage>
</organism>
<dbReference type="GO" id="GO:0005886">
    <property type="term" value="C:plasma membrane"/>
    <property type="evidence" value="ECO:0007669"/>
    <property type="project" value="UniProtKB-SubCell"/>
</dbReference>
<comment type="caution">
    <text evidence="10">The sequence shown here is derived from an EMBL/GenBank/DDBJ whole genome shotgun (WGS) entry which is preliminary data.</text>
</comment>
<keyword evidence="4" id="KW-1003">Cell membrane</keyword>
<keyword evidence="11" id="KW-1185">Reference proteome</keyword>
<dbReference type="InterPro" id="IPR011701">
    <property type="entry name" value="MFS"/>
</dbReference>
<feature type="transmembrane region" description="Helical" evidence="8">
    <location>
        <begin position="124"/>
        <end position="146"/>
    </location>
</feature>
<dbReference type="EMBL" id="SUMF01000003">
    <property type="protein sequence ID" value="TJZ76350.1"/>
    <property type="molecule type" value="Genomic_DNA"/>
</dbReference>
<dbReference type="OrthoDB" id="9814303at2"/>
<feature type="transmembrane region" description="Helical" evidence="8">
    <location>
        <begin position="334"/>
        <end position="353"/>
    </location>
</feature>
<keyword evidence="3 8" id="KW-0813">Transport</keyword>
<dbReference type="Gene3D" id="1.20.1720.10">
    <property type="entry name" value="Multidrug resistance protein D"/>
    <property type="match status" value="1"/>
</dbReference>
<proteinExistence type="inferred from homology"/>
<evidence type="ECO:0000256" key="3">
    <source>
        <dbReference type="ARBA" id="ARBA00022448"/>
    </source>
</evidence>
<evidence type="ECO:0000313" key="11">
    <source>
        <dbReference type="Proteomes" id="UP000310016"/>
    </source>
</evidence>